<evidence type="ECO:0000313" key="1">
    <source>
        <dbReference type="EMBL" id="VVH84170.1"/>
    </source>
</evidence>
<accession>A0A5E5R8R3</accession>
<name>A0A5E5R8R3_PSEAI</name>
<gene>
    <name evidence="1" type="ORF">TUEID40_05369</name>
</gene>
<organism evidence="1">
    <name type="scientific">Pseudomonas aeruginosa</name>
    <dbReference type="NCBI Taxonomy" id="287"/>
    <lineage>
        <taxon>Bacteria</taxon>
        <taxon>Pseudomonadati</taxon>
        <taxon>Pseudomonadota</taxon>
        <taxon>Gammaproteobacteria</taxon>
        <taxon>Pseudomonadales</taxon>
        <taxon>Pseudomonadaceae</taxon>
        <taxon>Pseudomonas</taxon>
    </lineage>
</organism>
<protein>
    <submittedName>
        <fullName evidence="1">Uncharacterized protein</fullName>
    </submittedName>
</protein>
<proteinExistence type="predicted"/>
<dbReference type="EMBL" id="LR700248">
    <property type="protein sequence ID" value="VVH84170.1"/>
    <property type="molecule type" value="Genomic_DNA"/>
</dbReference>
<reference evidence="1" key="1">
    <citation type="submission" date="2019-09" db="EMBL/GenBank/DDBJ databases">
        <authorList>
            <person name="Gross C."/>
            <person name="Bohn E."/>
        </authorList>
    </citation>
    <scope>NUCLEOTIDE SEQUENCE</scope>
    <source>
        <strain evidence="1">ID40</strain>
    </source>
</reference>
<dbReference type="AlphaFoldDB" id="A0A5E5R8R3"/>
<sequence>MRPARSPITREVLQRQVHRVQAGQQGAAARGGLAVEQGQGMAGEHRVHGRDRFVGEDQLGALVEHPGDADPLQLAAGKLVAALEQLVAEIQALQCVVGAGAVQRIDQADQALP</sequence>
<dbReference type="AntiFam" id="ANF00095">
    <property type="entry name" value="Shadow ORF (opposite ABC transporters)"/>
</dbReference>